<dbReference type="PANTHER" id="PTHR36451:SF1">
    <property type="entry name" value="OMEGA-HYDROXY-BETA-DIHYDROMENAQUINONE-9 SULFOTRANSFERASE STF3"/>
    <property type="match status" value="1"/>
</dbReference>
<proteinExistence type="predicted"/>
<dbReference type="InterPro" id="IPR027417">
    <property type="entry name" value="P-loop_NTPase"/>
</dbReference>
<dbReference type="RefSeq" id="WP_264013718.1">
    <property type="nucleotide sequence ID" value="NZ_JACKSJ010000141.1"/>
</dbReference>
<evidence type="ECO:0000313" key="1">
    <source>
        <dbReference type="EMBL" id="MCV7171537.1"/>
    </source>
</evidence>
<reference evidence="1" key="1">
    <citation type="submission" date="2020-07" db="EMBL/GenBank/DDBJ databases">
        <authorList>
            <person name="Pettersson B.M.F."/>
            <person name="Behra P.R.K."/>
            <person name="Ramesh M."/>
            <person name="Das S."/>
            <person name="Dasgupta S."/>
            <person name="Kirsebom L.A."/>
        </authorList>
    </citation>
    <scope>NUCLEOTIDE SEQUENCE</scope>
    <source>
        <strain evidence="1">DSM 44615</strain>
    </source>
</reference>
<comment type="caution">
    <text evidence="1">The sequence shown here is derived from an EMBL/GenBank/DDBJ whole genome shotgun (WGS) entry which is preliminary data.</text>
</comment>
<organism evidence="1 2">
    <name type="scientific">[Mycobacterium] manitobense</name>
    <dbReference type="NCBI Taxonomy" id="190147"/>
    <lineage>
        <taxon>Bacteria</taxon>
        <taxon>Bacillati</taxon>
        <taxon>Actinomycetota</taxon>
        <taxon>Actinomycetes</taxon>
        <taxon>Mycobacteriales</taxon>
        <taxon>Mycobacteriaceae</taxon>
        <taxon>Mycolicibacterium</taxon>
    </lineage>
</organism>
<evidence type="ECO:0000313" key="2">
    <source>
        <dbReference type="Proteomes" id="UP001140293"/>
    </source>
</evidence>
<name>A0A9X2YRV7_9MYCO</name>
<sequence length="380" mass="42739">MVSVDEIENAAAERTGLDDFGDLSFEEGLEVLLSSMAEEARLNAAGEAFLYGRIIGYLAQRLQVEDWYRRHPEIDDAPITAPLIGIGLPRTGSTALSSLLAQDPGVRYLRKWESTQPCPPPSTVTGADPRIPPDKGEMIGTRYHVPTDTHGPMECHELMALDFRSHIFQSFAQVPSYSDWLVHQADLRPTLAYERRVLKLLQWGEPARPWRLKCPSHVLWLDAVDAAFPDARYVMTHRDPADVLLSVADLYADIIASFTDDVDRRYIGRLNVEHWSLGMDRALQFRADGADSRFYDIDFRAMQADPVRQVTGLYAWLGSPVSAEFTDRMQSWWTVAAAEREPSSHADAAAFGIDADAVRPRFAAYVARAHHWTTTRQDQP</sequence>
<reference evidence="1" key="2">
    <citation type="journal article" date="2022" name="BMC Genomics">
        <title>Comparative genome analysis of mycobacteria focusing on tRNA and non-coding RNA.</title>
        <authorList>
            <person name="Behra P.R.K."/>
            <person name="Pettersson B.M.F."/>
            <person name="Ramesh M."/>
            <person name="Das S."/>
            <person name="Dasgupta S."/>
            <person name="Kirsebom L.A."/>
        </authorList>
    </citation>
    <scope>NUCLEOTIDE SEQUENCE</scope>
    <source>
        <strain evidence="1">DSM 44615</strain>
    </source>
</reference>
<keyword evidence="2" id="KW-1185">Reference proteome</keyword>
<dbReference type="PANTHER" id="PTHR36451">
    <property type="entry name" value="PAPS-DEPENDENT SULFOTRANSFERASE STF3"/>
    <property type="match status" value="1"/>
</dbReference>
<dbReference type="Proteomes" id="UP001140293">
    <property type="component" value="Unassembled WGS sequence"/>
</dbReference>
<protein>
    <submittedName>
        <fullName evidence="1">Sulfotransferase</fullName>
    </submittedName>
</protein>
<gene>
    <name evidence="1" type="ORF">H7I41_16605</name>
</gene>
<dbReference type="SUPFAM" id="SSF52540">
    <property type="entry name" value="P-loop containing nucleoside triphosphate hydrolases"/>
    <property type="match status" value="1"/>
</dbReference>
<accession>A0A9X2YRV7</accession>
<dbReference type="AlphaFoldDB" id="A0A9X2YRV7"/>
<dbReference type="EMBL" id="JACKSJ010000141">
    <property type="protein sequence ID" value="MCV7171537.1"/>
    <property type="molecule type" value="Genomic_DNA"/>
</dbReference>
<dbReference type="Gene3D" id="3.40.50.300">
    <property type="entry name" value="P-loop containing nucleotide triphosphate hydrolases"/>
    <property type="match status" value="1"/>
</dbReference>
<dbReference type="InterPro" id="IPR052736">
    <property type="entry name" value="Stf3_sulfotransferase"/>
</dbReference>
<dbReference type="Pfam" id="PF13469">
    <property type="entry name" value="Sulfotransfer_3"/>
    <property type="match status" value="1"/>
</dbReference>